<gene>
    <name evidence="4" type="primary">maf</name>
    <name evidence="4" type="ORF">H9723_10470</name>
</gene>
<dbReference type="GO" id="GO:0047429">
    <property type="term" value="F:nucleoside triphosphate diphosphatase activity"/>
    <property type="evidence" value="ECO:0007669"/>
    <property type="project" value="UniProtKB-EC"/>
</dbReference>
<evidence type="ECO:0000256" key="1">
    <source>
        <dbReference type="ARBA" id="ARBA00001968"/>
    </source>
</evidence>
<dbReference type="SUPFAM" id="SSF52972">
    <property type="entry name" value="ITPase-like"/>
    <property type="match status" value="1"/>
</dbReference>
<dbReference type="GO" id="GO:0009117">
    <property type="term" value="P:nucleotide metabolic process"/>
    <property type="evidence" value="ECO:0007669"/>
    <property type="project" value="UniProtKB-KW"/>
</dbReference>
<protein>
    <recommendedName>
        <fullName evidence="3">dTTP/UTP pyrophosphatase</fullName>
        <shortName evidence="3">dTTPase/UTPase</shortName>
        <ecNumber evidence="3">3.6.1.9</ecNumber>
    </recommendedName>
    <alternativeName>
        <fullName evidence="3">Nucleoside triphosphate pyrophosphatase</fullName>
    </alternativeName>
    <alternativeName>
        <fullName evidence="3">Nucleotide pyrophosphatase</fullName>
        <shortName evidence="3">Nucleotide PPase</shortName>
    </alternativeName>
</protein>
<feature type="active site" description="Proton acceptor" evidence="3">
    <location>
        <position position="74"/>
    </location>
</feature>
<organism evidence="4 5">
    <name type="scientific">Candidatus Mediterraneibacter stercoravium</name>
    <dbReference type="NCBI Taxonomy" id="2838685"/>
    <lineage>
        <taxon>Bacteria</taxon>
        <taxon>Bacillati</taxon>
        <taxon>Bacillota</taxon>
        <taxon>Clostridia</taxon>
        <taxon>Lachnospirales</taxon>
        <taxon>Lachnospiraceae</taxon>
        <taxon>Mediterraneibacter</taxon>
    </lineage>
</organism>
<dbReference type="Pfam" id="PF02545">
    <property type="entry name" value="Maf"/>
    <property type="match status" value="1"/>
</dbReference>
<comment type="catalytic activity">
    <reaction evidence="3">
        <text>UTP + H2O = UMP + diphosphate + H(+)</text>
        <dbReference type="Rhea" id="RHEA:29395"/>
        <dbReference type="ChEBI" id="CHEBI:15377"/>
        <dbReference type="ChEBI" id="CHEBI:15378"/>
        <dbReference type="ChEBI" id="CHEBI:33019"/>
        <dbReference type="ChEBI" id="CHEBI:46398"/>
        <dbReference type="ChEBI" id="CHEBI:57865"/>
        <dbReference type="EC" id="3.6.1.9"/>
    </reaction>
</comment>
<dbReference type="EMBL" id="DXAY01000248">
    <property type="protein sequence ID" value="HIZ75642.1"/>
    <property type="molecule type" value="Genomic_DNA"/>
</dbReference>
<evidence type="ECO:0000313" key="5">
    <source>
        <dbReference type="Proteomes" id="UP000824116"/>
    </source>
</evidence>
<dbReference type="AlphaFoldDB" id="A0A9D2GBC7"/>
<comment type="caution">
    <text evidence="4">The sequence shown here is derived from an EMBL/GenBank/DDBJ whole genome shotgun (WGS) entry which is preliminary data.</text>
</comment>
<comment type="catalytic activity">
    <reaction evidence="3">
        <text>dTTP + H2O = dTMP + diphosphate + H(+)</text>
        <dbReference type="Rhea" id="RHEA:28534"/>
        <dbReference type="ChEBI" id="CHEBI:15377"/>
        <dbReference type="ChEBI" id="CHEBI:15378"/>
        <dbReference type="ChEBI" id="CHEBI:33019"/>
        <dbReference type="ChEBI" id="CHEBI:37568"/>
        <dbReference type="ChEBI" id="CHEBI:63528"/>
        <dbReference type="EC" id="3.6.1.9"/>
    </reaction>
</comment>
<proteinExistence type="inferred from homology"/>
<keyword evidence="3" id="KW-0963">Cytoplasm</keyword>
<comment type="similarity">
    <text evidence="3">Belongs to the Maf family. YhdE subfamily.</text>
</comment>
<feature type="site" description="Important for substrate specificity" evidence="3">
    <location>
        <position position="75"/>
    </location>
</feature>
<dbReference type="PANTHER" id="PTHR43213:SF5">
    <property type="entry name" value="BIFUNCTIONAL DTTP_UTP PYROPHOSPHATASE_METHYLTRANSFERASE PROTEIN-RELATED"/>
    <property type="match status" value="1"/>
</dbReference>
<name>A0A9D2GBC7_9FIRM</name>
<dbReference type="InterPro" id="IPR029001">
    <property type="entry name" value="ITPase-like_fam"/>
</dbReference>
<feature type="site" description="Important for substrate specificity" evidence="3">
    <location>
        <position position="162"/>
    </location>
</feature>
<dbReference type="Proteomes" id="UP000824116">
    <property type="component" value="Unassembled WGS sequence"/>
</dbReference>
<dbReference type="Gene3D" id="3.90.950.10">
    <property type="match status" value="1"/>
</dbReference>
<evidence type="ECO:0000313" key="4">
    <source>
        <dbReference type="EMBL" id="HIZ75642.1"/>
    </source>
</evidence>
<dbReference type="CDD" id="cd00555">
    <property type="entry name" value="Maf"/>
    <property type="match status" value="1"/>
</dbReference>
<feature type="site" description="Important for substrate specificity" evidence="3">
    <location>
        <position position="13"/>
    </location>
</feature>
<comment type="caution">
    <text evidence="3">Lacks conserved residue(s) required for the propagation of feature annotation.</text>
</comment>
<keyword evidence="2 3" id="KW-0378">Hydrolase</keyword>
<evidence type="ECO:0000256" key="2">
    <source>
        <dbReference type="ARBA" id="ARBA00022801"/>
    </source>
</evidence>
<accession>A0A9D2GBC7</accession>
<reference evidence="4" key="1">
    <citation type="journal article" date="2021" name="PeerJ">
        <title>Extensive microbial diversity within the chicken gut microbiome revealed by metagenomics and culture.</title>
        <authorList>
            <person name="Gilroy R."/>
            <person name="Ravi A."/>
            <person name="Getino M."/>
            <person name="Pursley I."/>
            <person name="Horton D.L."/>
            <person name="Alikhan N.F."/>
            <person name="Baker D."/>
            <person name="Gharbi K."/>
            <person name="Hall N."/>
            <person name="Watson M."/>
            <person name="Adriaenssens E.M."/>
            <person name="Foster-Nyarko E."/>
            <person name="Jarju S."/>
            <person name="Secka A."/>
            <person name="Antonio M."/>
            <person name="Oren A."/>
            <person name="Chaudhuri R.R."/>
            <person name="La Ragione R."/>
            <person name="Hildebrand F."/>
            <person name="Pallen M.J."/>
        </authorList>
    </citation>
    <scope>NUCLEOTIDE SEQUENCE</scope>
    <source>
        <strain evidence="4">CHK196-3914</strain>
    </source>
</reference>
<comment type="cofactor">
    <cofactor evidence="1 3">
        <name>a divalent metal cation</name>
        <dbReference type="ChEBI" id="CHEBI:60240"/>
    </cofactor>
</comment>
<dbReference type="GO" id="GO:0005737">
    <property type="term" value="C:cytoplasm"/>
    <property type="evidence" value="ECO:0007669"/>
    <property type="project" value="UniProtKB-SubCell"/>
</dbReference>
<dbReference type="EC" id="3.6.1.9" evidence="3"/>
<dbReference type="PIRSF" id="PIRSF006305">
    <property type="entry name" value="Maf"/>
    <property type="match status" value="1"/>
</dbReference>
<dbReference type="PANTHER" id="PTHR43213">
    <property type="entry name" value="BIFUNCTIONAL DTTP/UTP PYROPHOSPHATASE/METHYLTRANSFERASE PROTEIN-RELATED"/>
    <property type="match status" value="1"/>
</dbReference>
<comment type="subcellular location">
    <subcellularLocation>
        <location evidence="3">Cytoplasm</location>
    </subcellularLocation>
</comment>
<evidence type="ECO:0000256" key="3">
    <source>
        <dbReference type="HAMAP-Rule" id="MF_00528"/>
    </source>
</evidence>
<keyword evidence="3" id="KW-0546">Nucleotide metabolism</keyword>
<comment type="function">
    <text evidence="3">Nucleoside triphosphate pyrophosphatase that hydrolyzes dTTP and UTP. May have a dual role in cell division arrest and in preventing the incorporation of modified nucleotides into cellular nucleic acids.</text>
</comment>
<dbReference type="NCBIfam" id="TIGR00172">
    <property type="entry name" value="maf"/>
    <property type="match status" value="1"/>
</dbReference>
<dbReference type="InterPro" id="IPR003697">
    <property type="entry name" value="Maf-like"/>
</dbReference>
<dbReference type="HAMAP" id="MF_00528">
    <property type="entry name" value="Maf"/>
    <property type="match status" value="1"/>
</dbReference>
<reference evidence="4" key="2">
    <citation type="submission" date="2021-04" db="EMBL/GenBank/DDBJ databases">
        <authorList>
            <person name="Gilroy R."/>
        </authorList>
    </citation>
    <scope>NUCLEOTIDE SEQUENCE</scope>
    <source>
        <strain evidence="4">CHK196-3914</strain>
    </source>
</reference>
<sequence>MGKKIILGSASPRRRELLAQIGVEFEIRVSDKEEIYHSERPEDIVCELAMMKAENVASELSEEERQDSVVIGADTVVVLDGKILGKPADAEDAVRMLSSLQGRSHEVYTGVAVTAFSGNVETQRENYAVETKVYVNPMTEQEIRDYAATGEPLDKAGSYGIQGRFAACIDRIEGDYYNVVGLPVSRVYRTLKEMNAL</sequence>